<feature type="region of interest" description="Disordered" evidence="5">
    <location>
        <begin position="1"/>
        <end position="115"/>
    </location>
</feature>
<evidence type="ECO:0000256" key="2">
    <source>
        <dbReference type="ARBA" id="ARBA00022692"/>
    </source>
</evidence>
<reference evidence="7 8" key="1">
    <citation type="submission" date="2014-04" db="EMBL/GenBank/DDBJ databases">
        <authorList>
            <consortium name="DOE Joint Genome Institute"/>
            <person name="Kuo A."/>
            <person name="Gay G."/>
            <person name="Dore J."/>
            <person name="Kohler A."/>
            <person name="Nagy L.G."/>
            <person name="Floudas D."/>
            <person name="Copeland A."/>
            <person name="Barry K.W."/>
            <person name="Cichocki N."/>
            <person name="Veneault-Fourrey C."/>
            <person name="LaButti K."/>
            <person name="Lindquist E.A."/>
            <person name="Lipzen A."/>
            <person name="Lundell T."/>
            <person name="Morin E."/>
            <person name="Murat C."/>
            <person name="Sun H."/>
            <person name="Tunlid A."/>
            <person name="Henrissat B."/>
            <person name="Grigoriev I.V."/>
            <person name="Hibbett D.S."/>
            <person name="Martin F."/>
            <person name="Nordberg H.P."/>
            <person name="Cantor M.N."/>
            <person name="Hua S.X."/>
        </authorList>
    </citation>
    <scope>NUCLEOTIDE SEQUENCE [LARGE SCALE GENOMIC DNA]</scope>
    <source>
        <strain evidence="8">h7</strain>
    </source>
</reference>
<protein>
    <recommendedName>
        <fullName evidence="9">REJ domain-containing protein</fullName>
    </recommendedName>
</protein>
<dbReference type="OrthoDB" id="3068832at2759"/>
<feature type="compositionally biased region" description="Low complexity" evidence="5">
    <location>
        <begin position="347"/>
        <end position="356"/>
    </location>
</feature>
<comment type="subcellular location">
    <subcellularLocation>
        <location evidence="1">Membrane</location>
        <topology evidence="1">Single-pass membrane protein</topology>
    </subcellularLocation>
</comment>
<keyword evidence="4 6" id="KW-0472">Membrane</keyword>
<sequence>MATGPPISLPTGPTSSPSTSSTPTPPPPTSTEPPPSPTPPSSSSSTEPPSSSSSSSSTSSSTSLPATTTTPVVPTTTTTQLPTTSTTGPAILTQTSTRFISSTGDTQPTNNADTGSSSKGFFSNTGAVAGVFSVVGLVGLALVIALITNGIRRRRARKFDKELAAATLEAASAPKPVFLDDDDDDPYRNGSGAGRMGYNNAGGYGAGGGFSDASSHGTFTQPPMSVNSHGGEAYGMREMGGVGPGEIYEPYGGGAAAAGAAGIGVARARSMRSDGGYAAGLQDGAAPYAAFAVPTQQHDPYASQPRGMGRDTNTDILEAAGMGAHIAGAGMLSRGQSQYKNAYNSQYQPYPAQPQYGGLHQRSPSQLQQAQELEYANLNRGQSMGSREGHGGALPLSAASHASSNATQYYSPVAESYQSHPYTQGGQQNPTYPVVEEDMDDAYGGYVADEHQGGVAGGATPVAASPVSATRRQSGLPNPFEGVSSTGHGKQEYDDRDSRYSDEEEEAPKRVLKVANE</sequence>
<feature type="compositionally biased region" description="Pro residues" evidence="5">
    <location>
        <begin position="23"/>
        <end position="40"/>
    </location>
</feature>
<evidence type="ECO:0000313" key="8">
    <source>
        <dbReference type="Proteomes" id="UP000053424"/>
    </source>
</evidence>
<name>A0A0C2Z9T6_HEBCY</name>
<evidence type="ECO:0000256" key="5">
    <source>
        <dbReference type="SAM" id="MobiDB-lite"/>
    </source>
</evidence>
<feature type="compositionally biased region" description="Basic and acidic residues" evidence="5">
    <location>
        <begin position="489"/>
        <end position="501"/>
    </location>
</feature>
<feature type="compositionally biased region" description="Low complexity" evidence="5">
    <location>
        <begin position="41"/>
        <end position="89"/>
    </location>
</feature>
<evidence type="ECO:0000313" key="7">
    <source>
        <dbReference type="EMBL" id="KIM49907.1"/>
    </source>
</evidence>
<reference evidence="8" key="2">
    <citation type="submission" date="2015-01" db="EMBL/GenBank/DDBJ databases">
        <title>Evolutionary Origins and Diversification of the Mycorrhizal Mutualists.</title>
        <authorList>
            <consortium name="DOE Joint Genome Institute"/>
            <consortium name="Mycorrhizal Genomics Consortium"/>
            <person name="Kohler A."/>
            <person name="Kuo A."/>
            <person name="Nagy L.G."/>
            <person name="Floudas D."/>
            <person name="Copeland A."/>
            <person name="Barry K.W."/>
            <person name="Cichocki N."/>
            <person name="Veneault-Fourrey C."/>
            <person name="LaButti K."/>
            <person name="Lindquist E.A."/>
            <person name="Lipzen A."/>
            <person name="Lundell T."/>
            <person name="Morin E."/>
            <person name="Murat C."/>
            <person name="Riley R."/>
            <person name="Ohm R."/>
            <person name="Sun H."/>
            <person name="Tunlid A."/>
            <person name="Henrissat B."/>
            <person name="Grigoriev I.V."/>
            <person name="Hibbett D.S."/>
            <person name="Martin F."/>
        </authorList>
    </citation>
    <scope>NUCLEOTIDE SEQUENCE [LARGE SCALE GENOMIC DNA]</scope>
    <source>
        <strain evidence="8">h7</strain>
    </source>
</reference>
<proteinExistence type="predicted"/>
<keyword evidence="8" id="KW-1185">Reference proteome</keyword>
<accession>A0A0C2Z9T6</accession>
<evidence type="ECO:0008006" key="9">
    <source>
        <dbReference type="Google" id="ProtNLM"/>
    </source>
</evidence>
<feature type="compositionally biased region" description="Low complexity" evidence="5">
    <location>
        <begin position="1"/>
        <end position="22"/>
    </location>
</feature>
<dbReference type="GO" id="GO:0016020">
    <property type="term" value="C:membrane"/>
    <property type="evidence" value="ECO:0007669"/>
    <property type="project" value="UniProtKB-SubCell"/>
</dbReference>
<gene>
    <name evidence="7" type="ORF">M413DRAFT_22017</name>
</gene>
<dbReference type="HOGENOM" id="CLU_511969_0_0_1"/>
<feature type="region of interest" description="Disordered" evidence="5">
    <location>
        <begin position="445"/>
        <end position="517"/>
    </location>
</feature>
<feature type="compositionally biased region" description="Polar residues" evidence="5">
    <location>
        <begin position="92"/>
        <end position="115"/>
    </location>
</feature>
<feature type="compositionally biased region" description="Low complexity" evidence="5">
    <location>
        <begin position="458"/>
        <end position="467"/>
    </location>
</feature>
<dbReference type="PRINTS" id="PR01217">
    <property type="entry name" value="PRICHEXTENSN"/>
</dbReference>
<evidence type="ECO:0000256" key="4">
    <source>
        <dbReference type="ARBA" id="ARBA00023136"/>
    </source>
</evidence>
<organism evidence="7 8">
    <name type="scientific">Hebeloma cylindrosporum</name>
    <dbReference type="NCBI Taxonomy" id="76867"/>
    <lineage>
        <taxon>Eukaryota</taxon>
        <taxon>Fungi</taxon>
        <taxon>Dikarya</taxon>
        <taxon>Basidiomycota</taxon>
        <taxon>Agaricomycotina</taxon>
        <taxon>Agaricomycetes</taxon>
        <taxon>Agaricomycetidae</taxon>
        <taxon>Agaricales</taxon>
        <taxon>Agaricineae</taxon>
        <taxon>Hymenogastraceae</taxon>
        <taxon>Hebeloma</taxon>
    </lineage>
</organism>
<keyword evidence="3 6" id="KW-1133">Transmembrane helix</keyword>
<feature type="transmembrane region" description="Helical" evidence="6">
    <location>
        <begin position="127"/>
        <end position="148"/>
    </location>
</feature>
<dbReference type="Proteomes" id="UP000053424">
    <property type="component" value="Unassembled WGS sequence"/>
</dbReference>
<dbReference type="GO" id="GO:0071944">
    <property type="term" value="C:cell periphery"/>
    <property type="evidence" value="ECO:0007669"/>
    <property type="project" value="UniProtKB-ARBA"/>
</dbReference>
<dbReference type="AlphaFoldDB" id="A0A0C2Z9T6"/>
<dbReference type="STRING" id="686832.A0A0C2Z9T6"/>
<evidence type="ECO:0000256" key="3">
    <source>
        <dbReference type="ARBA" id="ARBA00022989"/>
    </source>
</evidence>
<dbReference type="PANTHER" id="PTHR15549">
    <property type="entry name" value="PAIRED IMMUNOGLOBULIN-LIKE TYPE 2 RECEPTOR"/>
    <property type="match status" value="1"/>
</dbReference>
<dbReference type="EMBL" id="KN831768">
    <property type="protein sequence ID" value="KIM49907.1"/>
    <property type="molecule type" value="Genomic_DNA"/>
</dbReference>
<feature type="region of interest" description="Disordered" evidence="5">
    <location>
        <begin position="347"/>
        <end position="368"/>
    </location>
</feature>
<evidence type="ECO:0000256" key="1">
    <source>
        <dbReference type="ARBA" id="ARBA00004167"/>
    </source>
</evidence>
<keyword evidence="2 6" id="KW-0812">Transmembrane</keyword>
<dbReference type="InterPro" id="IPR051694">
    <property type="entry name" value="Immunoregulatory_rcpt-like"/>
</dbReference>
<evidence type="ECO:0000256" key="6">
    <source>
        <dbReference type="SAM" id="Phobius"/>
    </source>
</evidence>